<evidence type="ECO:0000256" key="8">
    <source>
        <dbReference type="ARBA" id="ARBA00049183"/>
    </source>
</evidence>
<dbReference type="Gene3D" id="3.40.50.2000">
    <property type="entry name" value="Glycogen Phosphorylase B"/>
    <property type="match status" value="1"/>
</dbReference>
<comment type="caution">
    <text evidence="13">The sequence shown here is derived from an EMBL/GenBank/DDBJ whole genome shotgun (WGS) entry which is preliminary data.</text>
</comment>
<keyword evidence="11" id="KW-0448">Lipopolysaccharide biosynthesis</keyword>
<comment type="pathway">
    <text evidence="2 11">Bacterial outer membrane biogenesis; LPS core biosynthesis.</text>
</comment>
<reference evidence="13" key="1">
    <citation type="submission" date="2020-10" db="EMBL/GenBank/DDBJ databases">
        <title>Microbiome of the Black Sea water column analyzed by genome centric metagenomics.</title>
        <authorList>
            <person name="Cabello-Yeves P.J."/>
            <person name="Callieri C."/>
            <person name="Picazo A."/>
            <person name="Mehrshad M."/>
            <person name="Haro-Moreno J.M."/>
            <person name="Roda-Garcia J."/>
            <person name="Dzembekova N."/>
            <person name="Slabakova V."/>
            <person name="Slabakova N."/>
            <person name="Moncheva S."/>
            <person name="Rodriguez-Valera F."/>
        </authorList>
    </citation>
    <scope>NUCLEOTIDE SEQUENCE</scope>
    <source>
        <strain evidence="13">BS307-5m-G5</strain>
    </source>
</reference>
<dbReference type="Pfam" id="PF04413">
    <property type="entry name" value="Glycos_transf_N"/>
    <property type="match status" value="1"/>
</dbReference>
<evidence type="ECO:0000256" key="4">
    <source>
        <dbReference type="ARBA" id="ARBA00012621"/>
    </source>
</evidence>
<evidence type="ECO:0000259" key="12">
    <source>
        <dbReference type="Pfam" id="PF04413"/>
    </source>
</evidence>
<organism evidence="13 14">
    <name type="scientific">PS1 clade bacterium</name>
    <dbReference type="NCBI Taxonomy" id="2175152"/>
    <lineage>
        <taxon>Bacteria</taxon>
        <taxon>Pseudomonadati</taxon>
        <taxon>Pseudomonadota</taxon>
        <taxon>Alphaproteobacteria</taxon>
        <taxon>PS1 clade</taxon>
    </lineage>
</organism>
<evidence type="ECO:0000256" key="6">
    <source>
        <dbReference type="ARBA" id="ARBA00022679"/>
    </source>
</evidence>
<dbReference type="PANTHER" id="PTHR42755">
    <property type="entry name" value="3-DEOXY-MANNO-OCTULOSONATE CYTIDYLYLTRANSFERASE"/>
    <property type="match status" value="1"/>
</dbReference>
<comment type="similarity">
    <text evidence="3">Belongs to the glycosyltransferase group 1 family. Glycosyltransferase 30 subfamily.</text>
</comment>
<comment type="subcellular location">
    <subcellularLocation>
        <location evidence="11">Cell membrane</location>
    </subcellularLocation>
</comment>
<dbReference type="EMBL" id="JADHOK010000075">
    <property type="protein sequence ID" value="MBL6762135.1"/>
    <property type="molecule type" value="Genomic_DNA"/>
</dbReference>
<protein>
    <recommendedName>
        <fullName evidence="5 11">3-deoxy-D-manno-octulosonic acid transferase</fullName>
        <shortName evidence="11">Kdo transferase</shortName>
        <ecNumber evidence="4 11">2.4.99.12</ecNumber>
    </recommendedName>
    <alternativeName>
        <fullName evidence="7 11">Lipid IV(A) 3-deoxy-D-manno-octulosonic acid transferase</fullName>
    </alternativeName>
</protein>
<feature type="site" description="Transition state stabilizer" evidence="10">
    <location>
        <position position="138"/>
    </location>
</feature>
<dbReference type="AlphaFoldDB" id="A0A937L740"/>
<dbReference type="InterPro" id="IPR007507">
    <property type="entry name" value="Glycos_transf_N"/>
</dbReference>
<evidence type="ECO:0000256" key="1">
    <source>
        <dbReference type="ARBA" id="ARBA00003394"/>
    </source>
</evidence>
<keyword evidence="11" id="KW-0472">Membrane</keyword>
<keyword evidence="6 11" id="KW-0808">Transferase</keyword>
<evidence type="ECO:0000313" key="14">
    <source>
        <dbReference type="Proteomes" id="UP000785783"/>
    </source>
</evidence>
<accession>A0A937L740</accession>
<dbReference type="PANTHER" id="PTHR42755:SF1">
    <property type="entry name" value="3-DEOXY-D-MANNO-OCTULOSONIC ACID TRANSFERASE, MITOCHONDRIAL-RELATED"/>
    <property type="match status" value="1"/>
</dbReference>
<evidence type="ECO:0000256" key="10">
    <source>
        <dbReference type="PIRSR" id="PIRSR639901-2"/>
    </source>
</evidence>
<evidence type="ECO:0000256" key="3">
    <source>
        <dbReference type="ARBA" id="ARBA00006380"/>
    </source>
</evidence>
<sequence>MAVLRLYLVIAFLSAPLLRLQLRRRAMAGREEAGRLAERFGYASLQRPSGPLVWVHAASVGETISVLPLIGDLLAAHEGLHVLLTNGTVTAAQTVAAYQKRESAIGARVLHQYVPLDRRRWVNRFLDHWRPQATFWVESEIWPNAIITCAARGLKPVMINGRMSPRSFKNWHRFNGAAQFLLGKFALLTAQDDISAARLRDLGLENIATPGNLKLDAPPLAVDTARLAALKEAIGARPHWLAASTHPGEEEQLAAAHRLIAEATPQLLTIIVPRHPERGNAIADKLRRDGFKLAQRARHEMPTSDTEIYLMDTLGEMGLAYRLTDIAFIGGTLVPHGGQNPFEAAQLDCAILHGPHIANFETLFDDMASKGATAEVTDTATLAAQVKALLNNPASIEQMRHAAKDFSAEMGGARARMAALLTPFLGGRHE</sequence>
<name>A0A937L740_9PROT</name>
<dbReference type="SUPFAM" id="SSF53756">
    <property type="entry name" value="UDP-Glycosyltransferase/glycogen phosphorylase"/>
    <property type="match status" value="1"/>
</dbReference>
<dbReference type="EC" id="2.4.99.12" evidence="4 11"/>
<dbReference type="Gene3D" id="3.40.50.11720">
    <property type="entry name" value="3-Deoxy-D-manno-octulosonic-acid transferase, N-terminal domain"/>
    <property type="match status" value="1"/>
</dbReference>
<evidence type="ECO:0000256" key="2">
    <source>
        <dbReference type="ARBA" id="ARBA00004713"/>
    </source>
</evidence>
<dbReference type="FunFam" id="3.40.50.2000:FF:000032">
    <property type="entry name" value="3-deoxy-D-manno-octulosonic acid transferase"/>
    <property type="match status" value="1"/>
</dbReference>
<dbReference type="InterPro" id="IPR038107">
    <property type="entry name" value="Glycos_transf_N_sf"/>
</dbReference>
<dbReference type="GO" id="GO:0043842">
    <property type="term" value="F:Kdo transferase activity"/>
    <property type="evidence" value="ECO:0007669"/>
    <property type="project" value="UniProtKB-EC"/>
</dbReference>
<evidence type="ECO:0000256" key="5">
    <source>
        <dbReference type="ARBA" id="ARBA00019077"/>
    </source>
</evidence>
<feature type="domain" description="3-deoxy-D-manno-octulosonic-acid transferase N-terminal" evidence="12">
    <location>
        <begin position="35"/>
        <end position="216"/>
    </location>
</feature>
<dbReference type="Proteomes" id="UP000785783">
    <property type="component" value="Unassembled WGS sequence"/>
</dbReference>
<proteinExistence type="inferred from homology"/>
<evidence type="ECO:0000256" key="7">
    <source>
        <dbReference type="ARBA" id="ARBA00031445"/>
    </source>
</evidence>
<evidence type="ECO:0000256" key="9">
    <source>
        <dbReference type="PIRSR" id="PIRSR639901-1"/>
    </source>
</evidence>
<evidence type="ECO:0000256" key="11">
    <source>
        <dbReference type="RuleBase" id="RU365103"/>
    </source>
</evidence>
<gene>
    <name evidence="13" type="ORF">ISQ19_05500</name>
</gene>
<evidence type="ECO:0000313" key="13">
    <source>
        <dbReference type="EMBL" id="MBL6762135.1"/>
    </source>
</evidence>
<dbReference type="GO" id="GO:0009244">
    <property type="term" value="P:lipopolysaccharide core region biosynthetic process"/>
    <property type="evidence" value="ECO:0007669"/>
    <property type="project" value="UniProtKB-UniRule"/>
</dbReference>
<comment type="catalytic activity">
    <reaction evidence="8 11">
        <text>lipid IVA (E. coli) + CMP-3-deoxy-beta-D-manno-octulosonate = alpha-Kdo-(2-&gt;6)-lipid IVA (E. coli) + CMP + H(+)</text>
        <dbReference type="Rhea" id="RHEA:28066"/>
        <dbReference type="ChEBI" id="CHEBI:15378"/>
        <dbReference type="ChEBI" id="CHEBI:58603"/>
        <dbReference type="ChEBI" id="CHEBI:60364"/>
        <dbReference type="ChEBI" id="CHEBI:60377"/>
        <dbReference type="ChEBI" id="CHEBI:85987"/>
        <dbReference type="EC" id="2.4.99.12"/>
    </reaction>
</comment>
<keyword evidence="11" id="KW-1003">Cell membrane</keyword>
<feature type="site" description="Transition state stabilizer" evidence="10">
    <location>
        <position position="214"/>
    </location>
</feature>
<dbReference type="GO" id="GO:0009245">
    <property type="term" value="P:lipid A biosynthetic process"/>
    <property type="evidence" value="ECO:0007669"/>
    <property type="project" value="TreeGrafter"/>
</dbReference>
<feature type="active site" description="Proton acceptor" evidence="9">
    <location>
        <position position="62"/>
    </location>
</feature>
<dbReference type="InterPro" id="IPR039901">
    <property type="entry name" value="Kdotransferase"/>
</dbReference>
<comment type="function">
    <text evidence="1 11">Involved in lipopolysaccharide (LPS) biosynthesis. Catalyzes the transfer of 3-deoxy-D-manno-octulosonate (Kdo) residue(s) from CMP-Kdo to lipid IV(A), the tetraacyldisaccharide-1,4'-bisphosphate precursor of lipid A.</text>
</comment>
<dbReference type="GO" id="GO:0005886">
    <property type="term" value="C:plasma membrane"/>
    <property type="evidence" value="ECO:0007669"/>
    <property type="project" value="UniProtKB-SubCell"/>
</dbReference>